<evidence type="ECO:0000256" key="1">
    <source>
        <dbReference type="SAM" id="MobiDB-lite"/>
    </source>
</evidence>
<reference evidence="2" key="2">
    <citation type="submission" date="2021-09" db="EMBL/GenBank/DDBJ databases">
        <authorList>
            <person name="Jia N."/>
            <person name="Wang J."/>
            <person name="Shi W."/>
            <person name="Du L."/>
            <person name="Sun Y."/>
            <person name="Zhan W."/>
            <person name="Jiang J."/>
            <person name="Wang Q."/>
            <person name="Zhang B."/>
            <person name="Ji P."/>
            <person name="Sakyi L.B."/>
            <person name="Cui X."/>
            <person name="Yuan T."/>
            <person name="Jiang B."/>
            <person name="Yang W."/>
            <person name="Lam T.T.-Y."/>
            <person name="Chang Q."/>
            <person name="Ding S."/>
            <person name="Wang X."/>
            <person name="Zhu J."/>
            <person name="Ruan X."/>
            <person name="Zhao L."/>
            <person name="Wei J."/>
            <person name="Que T."/>
            <person name="Du C."/>
            <person name="Cheng J."/>
            <person name="Dai P."/>
            <person name="Han X."/>
            <person name="Huang E."/>
            <person name="Gao Y."/>
            <person name="Liu J."/>
            <person name="Shao H."/>
            <person name="Ye R."/>
            <person name="Li L."/>
            <person name="Wei W."/>
            <person name="Wang X."/>
            <person name="Wang C."/>
            <person name="Huo Q."/>
            <person name="Li W."/>
            <person name="Guo W."/>
            <person name="Chen H."/>
            <person name="Chen S."/>
            <person name="Zhou L."/>
            <person name="Zhou L."/>
            <person name="Ni X."/>
            <person name="Tian J."/>
            <person name="Zhou Y."/>
            <person name="Sheng Y."/>
            <person name="Liu T."/>
            <person name="Pan Y."/>
            <person name="Xia L."/>
            <person name="Li J."/>
            <person name="Zhao F."/>
            <person name="Cao W."/>
        </authorList>
    </citation>
    <scope>NUCLEOTIDE SEQUENCE</scope>
    <source>
        <strain evidence="2">Rmic-2018</strain>
        <tissue evidence="2">Larvae</tissue>
    </source>
</reference>
<name>A0A9J6D5D0_RHIMP</name>
<comment type="caution">
    <text evidence="2">The sequence shown here is derived from an EMBL/GenBank/DDBJ whole genome shotgun (WGS) entry which is preliminary data.</text>
</comment>
<organism evidence="2 3">
    <name type="scientific">Rhipicephalus microplus</name>
    <name type="common">Cattle tick</name>
    <name type="synonym">Boophilus microplus</name>
    <dbReference type="NCBI Taxonomy" id="6941"/>
    <lineage>
        <taxon>Eukaryota</taxon>
        <taxon>Metazoa</taxon>
        <taxon>Ecdysozoa</taxon>
        <taxon>Arthropoda</taxon>
        <taxon>Chelicerata</taxon>
        <taxon>Arachnida</taxon>
        <taxon>Acari</taxon>
        <taxon>Parasitiformes</taxon>
        <taxon>Ixodida</taxon>
        <taxon>Ixodoidea</taxon>
        <taxon>Ixodidae</taxon>
        <taxon>Rhipicephalinae</taxon>
        <taxon>Rhipicephalus</taxon>
        <taxon>Boophilus</taxon>
    </lineage>
</organism>
<feature type="region of interest" description="Disordered" evidence="1">
    <location>
        <begin position="115"/>
        <end position="136"/>
    </location>
</feature>
<evidence type="ECO:0000313" key="2">
    <source>
        <dbReference type="EMBL" id="KAH8009285.1"/>
    </source>
</evidence>
<dbReference type="EMBL" id="JABSTU010000011">
    <property type="protein sequence ID" value="KAH8009285.1"/>
    <property type="molecule type" value="Genomic_DNA"/>
</dbReference>
<protein>
    <submittedName>
        <fullName evidence="2">Uncharacterized protein</fullName>
    </submittedName>
</protein>
<accession>A0A9J6D5D0</accession>
<feature type="compositionally biased region" description="Basic and acidic residues" evidence="1">
    <location>
        <begin position="121"/>
        <end position="134"/>
    </location>
</feature>
<dbReference type="Proteomes" id="UP000821866">
    <property type="component" value="Chromosome 9"/>
</dbReference>
<gene>
    <name evidence="2" type="ORF">HPB51_014254</name>
</gene>
<sequence length="180" mass="19926">MEAPWDRYESGDNACAIACSDNGSAVQSTAMVTKLFVNEPDDLPGGKKDTEVCYEAVLEGDEGCIEKDVENVNGVELREVEEEVVEKEVEESLEAEGETEECQRCQERVGKCDGEEAEESQELKEVIESGNGEKDIEEIEGNIEGKVARRERPLKTGKQPAMEVEYYGKGDDTLQHVESN</sequence>
<proteinExistence type="predicted"/>
<evidence type="ECO:0000313" key="3">
    <source>
        <dbReference type="Proteomes" id="UP000821866"/>
    </source>
</evidence>
<keyword evidence="3" id="KW-1185">Reference proteome</keyword>
<dbReference type="AlphaFoldDB" id="A0A9J6D5D0"/>
<reference evidence="2" key="1">
    <citation type="journal article" date="2020" name="Cell">
        <title>Large-Scale Comparative Analyses of Tick Genomes Elucidate Their Genetic Diversity and Vector Capacities.</title>
        <authorList>
            <consortium name="Tick Genome and Microbiome Consortium (TIGMIC)"/>
            <person name="Jia N."/>
            <person name="Wang J."/>
            <person name="Shi W."/>
            <person name="Du L."/>
            <person name="Sun Y."/>
            <person name="Zhan W."/>
            <person name="Jiang J.F."/>
            <person name="Wang Q."/>
            <person name="Zhang B."/>
            <person name="Ji P."/>
            <person name="Bell-Sakyi L."/>
            <person name="Cui X.M."/>
            <person name="Yuan T.T."/>
            <person name="Jiang B.G."/>
            <person name="Yang W.F."/>
            <person name="Lam T.T."/>
            <person name="Chang Q.C."/>
            <person name="Ding S.J."/>
            <person name="Wang X.J."/>
            <person name="Zhu J.G."/>
            <person name="Ruan X.D."/>
            <person name="Zhao L."/>
            <person name="Wei J.T."/>
            <person name="Ye R.Z."/>
            <person name="Que T.C."/>
            <person name="Du C.H."/>
            <person name="Zhou Y.H."/>
            <person name="Cheng J.X."/>
            <person name="Dai P.F."/>
            <person name="Guo W.B."/>
            <person name="Han X.H."/>
            <person name="Huang E.J."/>
            <person name="Li L.F."/>
            <person name="Wei W."/>
            <person name="Gao Y.C."/>
            <person name="Liu J.Z."/>
            <person name="Shao H.Z."/>
            <person name="Wang X."/>
            <person name="Wang C.C."/>
            <person name="Yang T.C."/>
            <person name="Huo Q.B."/>
            <person name="Li W."/>
            <person name="Chen H.Y."/>
            <person name="Chen S.E."/>
            <person name="Zhou L.G."/>
            <person name="Ni X.B."/>
            <person name="Tian J.H."/>
            <person name="Sheng Y."/>
            <person name="Liu T."/>
            <person name="Pan Y.S."/>
            <person name="Xia L.Y."/>
            <person name="Li J."/>
            <person name="Zhao F."/>
            <person name="Cao W.C."/>
        </authorList>
    </citation>
    <scope>NUCLEOTIDE SEQUENCE</scope>
    <source>
        <strain evidence="2">Rmic-2018</strain>
    </source>
</reference>